<evidence type="ECO:0000313" key="2">
    <source>
        <dbReference type="Proteomes" id="UP000886998"/>
    </source>
</evidence>
<reference evidence="1" key="1">
    <citation type="submission" date="2020-08" db="EMBL/GenBank/DDBJ databases">
        <title>Multicomponent nature underlies the extraordinary mechanical properties of spider dragline silk.</title>
        <authorList>
            <person name="Kono N."/>
            <person name="Nakamura H."/>
            <person name="Mori M."/>
            <person name="Yoshida Y."/>
            <person name="Ohtoshi R."/>
            <person name="Malay A.D."/>
            <person name="Moran D.A.P."/>
            <person name="Tomita M."/>
            <person name="Numata K."/>
            <person name="Arakawa K."/>
        </authorList>
    </citation>
    <scope>NUCLEOTIDE SEQUENCE</scope>
</reference>
<evidence type="ECO:0000313" key="1">
    <source>
        <dbReference type="EMBL" id="GFY50533.1"/>
    </source>
</evidence>
<gene>
    <name evidence="1" type="ORF">TNIN_343211</name>
</gene>
<dbReference type="AlphaFoldDB" id="A0A8X6XBV2"/>
<sequence length="94" mass="10881">MRKPWRPLATAPSKQQCRKLCYFQHTGQFKRVFSSNHVLSPSAGLTSLIGRGKLVCRDNVQPWRNLIQISCAKLRNGDIGSFSYIPEQYKERER</sequence>
<comment type="caution">
    <text evidence="1">The sequence shown here is derived from an EMBL/GenBank/DDBJ whole genome shotgun (WGS) entry which is preliminary data.</text>
</comment>
<organism evidence="1 2">
    <name type="scientific">Trichonephila inaurata madagascariensis</name>
    <dbReference type="NCBI Taxonomy" id="2747483"/>
    <lineage>
        <taxon>Eukaryota</taxon>
        <taxon>Metazoa</taxon>
        <taxon>Ecdysozoa</taxon>
        <taxon>Arthropoda</taxon>
        <taxon>Chelicerata</taxon>
        <taxon>Arachnida</taxon>
        <taxon>Araneae</taxon>
        <taxon>Araneomorphae</taxon>
        <taxon>Entelegynae</taxon>
        <taxon>Araneoidea</taxon>
        <taxon>Nephilidae</taxon>
        <taxon>Trichonephila</taxon>
        <taxon>Trichonephila inaurata</taxon>
    </lineage>
</organism>
<protein>
    <submittedName>
        <fullName evidence="1">Uncharacterized protein</fullName>
    </submittedName>
</protein>
<proteinExistence type="predicted"/>
<dbReference type="EMBL" id="BMAV01007550">
    <property type="protein sequence ID" value="GFY50533.1"/>
    <property type="molecule type" value="Genomic_DNA"/>
</dbReference>
<dbReference type="Proteomes" id="UP000886998">
    <property type="component" value="Unassembled WGS sequence"/>
</dbReference>
<keyword evidence="2" id="KW-1185">Reference proteome</keyword>
<name>A0A8X6XBV2_9ARAC</name>
<accession>A0A8X6XBV2</accession>